<dbReference type="EMBL" id="VKHP01000062">
    <property type="protein sequence ID" value="NEU97538.1"/>
    <property type="molecule type" value="Genomic_DNA"/>
</dbReference>
<dbReference type="Proteomes" id="UP000468531">
    <property type="component" value="Unassembled WGS sequence"/>
</dbReference>
<name>A0A6P1BGI7_9BRAD</name>
<dbReference type="AlphaFoldDB" id="A0A6P1BGI7"/>
<evidence type="ECO:0000313" key="2">
    <source>
        <dbReference type="Proteomes" id="UP000468531"/>
    </source>
</evidence>
<evidence type="ECO:0000313" key="1">
    <source>
        <dbReference type="EMBL" id="NEU97538.1"/>
    </source>
</evidence>
<protein>
    <submittedName>
        <fullName evidence="1">Uncharacterized protein</fullName>
    </submittedName>
</protein>
<sequence length="118" mass="13147">MITAHPEWTARRVAEETGRELPYVHSLAWSKGLKTAPMRASRPKLITRPKILSRGPTLTGIIAAQPHEIFTAIDQIVPRGLDYDRRKEVVSEMILAVLEGELNLADAKAAYPRFLSSS</sequence>
<dbReference type="RefSeq" id="WP_163155060.1">
    <property type="nucleotide sequence ID" value="NZ_VKHP01000062.1"/>
</dbReference>
<reference evidence="1 2" key="1">
    <citation type="journal article" date="2020" name="Arch. Microbiol.">
        <title>Bradyrhizobium uaiense sp. nov., a new highly efficient cowpea symbiont.</title>
        <authorList>
            <person name="Cabral Michel D."/>
            <person name="Azarias Guimaraes A."/>
            <person name="Martins da Costa E."/>
            <person name="Soares de Carvalho T."/>
            <person name="Balsanelli E."/>
            <person name="Willems A."/>
            <person name="Maltempi de Souza E."/>
            <person name="de Souza Moreira F.M."/>
        </authorList>
    </citation>
    <scope>NUCLEOTIDE SEQUENCE [LARGE SCALE GENOMIC DNA]</scope>
    <source>
        <strain evidence="1 2">UFLA 03-164</strain>
    </source>
</reference>
<keyword evidence="2" id="KW-1185">Reference proteome</keyword>
<comment type="caution">
    <text evidence="1">The sequence shown here is derived from an EMBL/GenBank/DDBJ whole genome shotgun (WGS) entry which is preliminary data.</text>
</comment>
<gene>
    <name evidence="1" type="ORF">FNJ47_17280</name>
</gene>
<accession>A0A6P1BGI7</accession>
<proteinExistence type="predicted"/>
<organism evidence="1 2">
    <name type="scientific">Bradyrhizobium uaiense</name>
    <dbReference type="NCBI Taxonomy" id="2594946"/>
    <lineage>
        <taxon>Bacteria</taxon>
        <taxon>Pseudomonadati</taxon>
        <taxon>Pseudomonadota</taxon>
        <taxon>Alphaproteobacteria</taxon>
        <taxon>Hyphomicrobiales</taxon>
        <taxon>Nitrobacteraceae</taxon>
        <taxon>Bradyrhizobium</taxon>
    </lineage>
</organism>